<feature type="domain" description="MmgE/PrpD N-terminal" evidence="2">
    <location>
        <begin position="9"/>
        <end position="242"/>
    </location>
</feature>
<evidence type="ECO:0000259" key="2">
    <source>
        <dbReference type="Pfam" id="PF03972"/>
    </source>
</evidence>
<comment type="similarity">
    <text evidence="1">Belongs to the PrpD family.</text>
</comment>
<dbReference type="OrthoDB" id="5415580at2"/>
<feature type="domain" description="MmgE/PrpD C-terminal" evidence="3">
    <location>
        <begin position="271"/>
        <end position="436"/>
    </location>
</feature>
<dbReference type="PANTHER" id="PTHR16943:SF8">
    <property type="entry name" value="2-METHYLCITRATE DEHYDRATASE"/>
    <property type="match status" value="1"/>
</dbReference>
<comment type="caution">
    <text evidence="4">The sequence shown here is derived from an EMBL/GenBank/DDBJ whole genome shotgun (WGS) entry which is preliminary data.</text>
</comment>
<gene>
    <name evidence="4" type="ORF">AX760_24085</name>
</gene>
<dbReference type="PANTHER" id="PTHR16943">
    <property type="entry name" value="2-METHYLCITRATE DEHYDRATASE-RELATED"/>
    <property type="match status" value="1"/>
</dbReference>
<dbReference type="Pfam" id="PF03972">
    <property type="entry name" value="MmgE_PrpD_N"/>
    <property type="match status" value="1"/>
</dbReference>
<name>A0A657LKW4_9HYPH</name>
<dbReference type="InterPro" id="IPR045337">
    <property type="entry name" value="MmgE_PrpD_C"/>
</dbReference>
<evidence type="ECO:0000313" key="5">
    <source>
        <dbReference type="Proteomes" id="UP000182661"/>
    </source>
</evidence>
<dbReference type="InterPro" id="IPR042188">
    <property type="entry name" value="MmgE/PrpD_sf_2"/>
</dbReference>
<dbReference type="Gene3D" id="1.10.4100.10">
    <property type="entry name" value="2-methylcitrate dehydratase PrpD"/>
    <property type="match status" value="1"/>
</dbReference>
<dbReference type="Proteomes" id="UP000182661">
    <property type="component" value="Unassembled WGS sequence"/>
</dbReference>
<keyword evidence="5" id="KW-1185">Reference proteome</keyword>
<protein>
    <recommendedName>
        <fullName evidence="6">2-methylcitrate dehydratase</fullName>
    </recommendedName>
</protein>
<evidence type="ECO:0008006" key="6">
    <source>
        <dbReference type="Google" id="ProtNLM"/>
    </source>
</evidence>
<dbReference type="GO" id="GO:0016829">
    <property type="term" value="F:lyase activity"/>
    <property type="evidence" value="ECO:0007669"/>
    <property type="project" value="InterPro"/>
</dbReference>
<organism evidence="4 5">
    <name type="scientific">Pararhizobium antarcticum</name>
    <dbReference type="NCBI Taxonomy" id="1798805"/>
    <lineage>
        <taxon>Bacteria</taxon>
        <taxon>Pseudomonadati</taxon>
        <taxon>Pseudomonadota</taxon>
        <taxon>Alphaproteobacteria</taxon>
        <taxon>Hyphomicrobiales</taxon>
        <taxon>Rhizobiaceae</taxon>
        <taxon>Rhizobium/Agrobacterium group</taxon>
        <taxon>Pararhizobium</taxon>
    </lineage>
</organism>
<dbReference type="InterPro" id="IPR045336">
    <property type="entry name" value="MmgE_PrpD_N"/>
</dbReference>
<evidence type="ECO:0000256" key="1">
    <source>
        <dbReference type="ARBA" id="ARBA00006174"/>
    </source>
</evidence>
<dbReference type="InterPro" id="IPR036148">
    <property type="entry name" value="MmgE/PrpD_sf"/>
</dbReference>
<sequence>MQQSATRIFGDYIAGLSIDDLPIDVVEKAIDCLLDSIGCLLGAYALPLAGILDGLVSDVASTGTSPILGSDRRTDLATAAFVHATLINALDFDDIYRKGHPGATVMSAALTVAAHVDSSGSELLAAIVAGYEVSGRVAMSLTHLHPRKTIHGHGTWQVFGAVAAASKLLKLDPLQSAHAIAIAAANAPVASVMKTVYGHQPTMAKNNFGTAAQTGVNAAFLAKNGFEGPLDIFEGETGFWRMAGANGCDNDQLSTGLGQSFEIRAVGFKPFSCCRILQSSIQASVQAFSNAKMSASSDRFKRLTLIAPPILCEPPFNQPAPKDAWAAQFSAPCAVAMALLEVEPGPAWCSDTWLRSEAVAGLIAKMELRADDRQSTLGSHHAAVAQLQTVDGHLFEAEVKVALGEAANPLARPFLEEKFRRLASPRIGAVRAERLLASVTEIGHSTSVSHLLLQLGPEDGTSTPLDCASCAKACDGPRGCCRP</sequence>
<evidence type="ECO:0000313" key="4">
    <source>
        <dbReference type="EMBL" id="OJF90692.1"/>
    </source>
</evidence>
<dbReference type="Pfam" id="PF19305">
    <property type="entry name" value="MmgE_PrpD_C"/>
    <property type="match status" value="1"/>
</dbReference>
<dbReference type="EMBL" id="LSRP01000137">
    <property type="protein sequence ID" value="OJF90692.1"/>
    <property type="molecule type" value="Genomic_DNA"/>
</dbReference>
<dbReference type="RefSeq" id="WP_071835483.1">
    <property type="nucleotide sequence ID" value="NZ_LSRP01000137.1"/>
</dbReference>
<dbReference type="AlphaFoldDB" id="A0A657LKW4"/>
<proteinExistence type="inferred from homology"/>
<reference evidence="4 5" key="1">
    <citation type="submission" date="2016-02" db="EMBL/GenBank/DDBJ databases">
        <title>Genome sequencing of a beta-galactosidase producing bacteria Rhizobium sp. 59.</title>
        <authorList>
            <person name="Wang D."/>
            <person name="Kot W."/>
            <person name="Qin Y."/>
            <person name="Hansen L."/>
            <person name="Naqvi K."/>
            <person name="Rensing C."/>
        </authorList>
    </citation>
    <scope>NUCLEOTIDE SEQUENCE [LARGE SCALE GENOMIC DNA]</scope>
    <source>
        <strain evidence="4 5">59</strain>
    </source>
</reference>
<dbReference type="SUPFAM" id="SSF103378">
    <property type="entry name" value="2-methylcitrate dehydratase PrpD"/>
    <property type="match status" value="1"/>
</dbReference>
<evidence type="ECO:0000259" key="3">
    <source>
        <dbReference type="Pfam" id="PF19305"/>
    </source>
</evidence>
<dbReference type="InterPro" id="IPR005656">
    <property type="entry name" value="MmgE_PrpD"/>
</dbReference>
<dbReference type="InterPro" id="IPR042183">
    <property type="entry name" value="MmgE/PrpD_sf_1"/>
</dbReference>
<dbReference type="Gene3D" id="3.30.1330.120">
    <property type="entry name" value="2-methylcitrate dehydratase PrpD"/>
    <property type="match status" value="1"/>
</dbReference>
<accession>A0A657LKW4</accession>